<keyword evidence="3" id="KW-1185">Reference proteome</keyword>
<dbReference type="Gene3D" id="1.10.260.40">
    <property type="entry name" value="lambda repressor-like DNA-binding domains"/>
    <property type="match status" value="1"/>
</dbReference>
<evidence type="ECO:0000313" key="2">
    <source>
        <dbReference type="EMBL" id="RAY11258.1"/>
    </source>
</evidence>
<protein>
    <submittedName>
        <fullName evidence="2">XRE family transcriptional regulator</fullName>
    </submittedName>
</protein>
<dbReference type="OrthoDB" id="3694172at2"/>
<proteinExistence type="predicted"/>
<dbReference type="InterPro" id="IPR001387">
    <property type="entry name" value="Cro/C1-type_HTH"/>
</dbReference>
<gene>
    <name evidence="2" type="ORF">DPM19_31375</name>
</gene>
<dbReference type="InterPro" id="IPR010982">
    <property type="entry name" value="Lambda_DNA-bd_dom_sf"/>
</dbReference>
<reference evidence="2 3" key="1">
    <citation type="submission" date="2018-06" db="EMBL/GenBank/DDBJ databases">
        <title>Actinomadura craniellae sp. nov. isolated from marine sponge Craniella sp.</title>
        <authorList>
            <person name="Li L."/>
            <person name="Xu Q.H."/>
            <person name="Lin H.W."/>
            <person name="Lu Y.H."/>
        </authorList>
    </citation>
    <scope>NUCLEOTIDE SEQUENCE [LARGE SCALE GENOMIC DNA]</scope>
    <source>
        <strain evidence="2 3">LHW63021</strain>
    </source>
</reference>
<dbReference type="AlphaFoldDB" id="A0A365GWW9"/>
<organism evidence="2 3">
    <name type="scientific">Actinomadura craniellae</name>
    <dbReference type="NCBI Taxonomy" id="2231787"/>
    <lineage>
        <taxon>Bacteria</taxon>
        <taxon>Bacillati</taxon>
        <taxon>Actinomycetota</taxon>
        <taxon>Actinomycetes</taxon>
        <taxon>Streptosporangiales</taxon>
        <taxon>Thermomonosporaceae</taxon>
        <taxon>Actinomadura</taxon>
    </lineage>
</organism>
<dbReference type="GO" id="GO:0003677">
    <property type="term" value="F:DNA binding"/>
    <property type="evidence" value="ECO:0007669"/>
    <property type="project" value="InterPro"/>
</dbReference>
<dbReference type="SMART" id="SM00530">
    <property type="entry name" value="HTH_XRE"/>
    <property type="match status" value="1"/>
</dbReference>
<dbReference type="SUPFAM" id="SSF47413">
    <property type="entry name" value="lambda repressor-like DNA-binding domains"/>
    <property type="match status" value="1"/>
</dbReference>
<dbReference type="CDD" id="cd00093">
    <property type="entry name" value="HTH_XRE"/>
    <property type="match status" value="1"/>
</dbReference>
<accession>A0A365GWW9</accession>
<evidence type="ECO:0000259" key="1">
    <source>
        <dbReference type="SMART" id="SM00530"/>
    </source>
</evidence>
<name>A0A365GWW9_9ACTN</name>
<evidence type="ECO:0000313" key="3">
    <source>
        <dbReference type="Proteomes" id="UP000251891"/>
    </source>
</evidence>
<dbReference type="Proteomes" id="UP000251891">
    <property type="component" value="Unassembled WGS sequence"/>
</dbReference>
<feature type="domain" description="HTH cro/C1-type" evidence="1">
    <location>
        <begin position="51"/>
        <end position="109"/>
    </location>
</feature>
<comment type="caution">
    <text evidence="2">The sequence shown here is derived from an EMBL/GenBank/DDBJ whole genome shotgun (WGS) entry which is preliminary data.</text>
</comment>
<sequence length="144" mass="15235">MAYHLRYAKRVRAVTSAFWDDLAADLDDPRFLREYVRESVRVSTVDALVNALDAARAAQGLSKADLARAVGAEPAAVRRLLAPGNTGPNPTVGTLVELAAALGLTVRLEPLPEDVRATVAEALRTGRADPAALARLGDRPDPAG</sequence>
<dbReference type="EMBL" id="QLYX01000020">
    <property type="protein sequence ID" value="RAY11258.1"/>
    <property type="molecule type" value="Genomic_DNA"/>
</dbReference>